<sequence>MSDCSKQIRSFVLGIIAWGIVTILLKMMKKSEAFTLGDEMQPTNGDLDIKWNVFEPKDEGDFGSPIPGWGKKGEIKTQIDTGSDLDSASNLLIKIGESTNAALTQIESALTRYKEKRQFATDDISDRIDEDREHAQQMITALDKALHDAGRAIRDRRESINAIATKIQEMARTGSGEWDKIRSVLHTGVNHPTAAHTTSPAGQDFTQPLSEGFRQKRRYSKSGPSPTIAGTSLGN</sequence>
<feature type="compositionally biased region" description="Polar residues" evidence="1">
    <location>
        <begin position="222"/>
        <end position="235"/>
    </location>
</feature>
<evidence type="ECO:0000256" key="1">
    <source>
        <dbReference type="SAM" id="MobiDB-lite"/>
    </source>
</evidence>
<feature type="region of interest" description="Disordered" evidence="1">
    <location>
        <begin position="191"/>
        <end position="235"/>
    </location>
</feature>
<keyword evidence="2" id="KW-0812">Transmembrane</keyword>
<evidence type="ECO:0000313" key="3">
    <source>
        <dbReference type="EMBL" id="QHT38321.1"/>
    </source>
</evidence>
<feature type="transmembrane region" description="Helical" evidence="2">
    <location>
        <begin position="6"/>
        <end position="25"/>
    </location>
</feature>
<dbReference type="AlphaFoldDB" id="A0A6C0FBT5"/>
<keyword evidence="2" id="KW-1133">Transmembrane helix</keyword>
<protein>
    <submittedName>
        <fullName evidence="3">Uncharacterized protein</fullName>
    </submittedName>
</protein>
<feature type="compositionally biased region" description="Polar residues" evidence="1">
    <location>
        <begin position="195"/>
        <end position="209"/>
    </location>
</feature>
<evidence type="ECO:0000256" key="2">
    <source>
        <dbReference type="SAM" id="Phobius"/>
    </source>
</evidence>
<name>A0A6C0FBT5_9ZZZZ</name>
<organism evidence="3">
    <name type="scientific">viral metagenome</name>
    <dbReference type="NCBI Taxonomy" id="1070528"/>
    <lineage>
        <taxon>unclassified sequences</taxon>
        <taxon>metagenomes</taxon>
        <taxon>organismal metagenomes</taxon>
    </lineage>
</organism>
<reference evidence="3" key="1">
    <citation type="journal article" date="2020" name="Nature">
        <title>Giant virus diversity and host interactions through global metagenomics.</title>
        <authorList>
            <person name="Schulz F."/>
            <person name="Roux S."/>
            <person name="Paez-Espino D."/>
            <person name="Jungbluth S."/>
            <person name="Walsh D.A."/>
            <person name="Denef V.J."/>
            <person name="McMahon K.D."/>
            <person name="Konstantinidis K.T."/>
            <person name="Eloe-Fadrosh E.A."/>
            <person name="Kyrpides N.C."/>
            <person name="Woyke T."/>
        </authorList>
    </citation>
    <scope>NUCLEOTIDE SEQUENCE</scope>
    <source>
        <strain evidence="3">GVMAG-S-ERX556101-89</strain>
    </source>
</reference>
<keyword evidence="2" id="KW-0472">Membrane</keyword>
<proteinExistence type="predicted"/>
<dbReference type="EMBL" id="MN738829">
    <property type="protein sequence ID" value="QHT38321.1"/>
    <property type="molecule type" value="Genomic_DNA"/>
</dbReference>
<accession>A0A6C0FBT5</accession>